<dbReference type="InterPro" id="IPR019342">
    <property type="entry name" value="NADH_UbQ_OxRdtase_FeS-su5"/>
</dbReference>
<evidence type="ECO:0000256" key="10">
    <source>
        <dbReference type="ARBA" id="ARBA00023136"/>
    </source>
</evidence>
<comment type="similarity">
    <text evidence="4">Belongs to the complex I NDUFS5 subunit family.</text>
</comment>
<evidence type="ECO:0000256" key="4">
    <source>
        <dbReference type="ARBA" id="ARBA00007372"/>
    </source>
</evidence>
<evidence type="ECO:0000313" key="13">
    <source>
        <dbReference type="EMBL" id="CAH0713173.1"/>
    </source>
</evidence>
<keyword evidence="14" id="KW-1185">Reference proteome</keyword>
<dbReference type="SUPFAM" id="SSF47072">
    <property type="entry name" value="Cysteine alpha-hairpin motif"/>
    <property type="match status" value="1"/>
</dbReference>
<dbReference type="GO" id="GO:0005743">
    <property type="term" value="C:mitochondrial inner membrane"/>
    <property type="evidence" value="ECO:0007669"/>
    <property type="project" value="UniProtKB-SubCell"/>
</dbReference>
<keyword evidence="6" id="KW-0679">Respiratory chain</keyword>
<keyword evidence="8" id="KW-0249">Electron transport</keyword>
<dbReference type="EMBL" id="OV170221">
    <property type="protein sequence ID" value="CAH0713173.1"/>
    <property type="molecule type" value="Genomic_DNA"/>
</dbReference>
<sequence length="78" mass="9429">MLGNCQKQEMRYMDCLEAYGLDRGKVKCHEYFADYHECQTKIKQFKRFVAMRRERDRQIAEGKLKGDEQYLNPRIDGF</sequence>
<proteinExistence type="inferred from homology"/>
<keyword evidence="10" id="KW-0472">Membrane</keyword>
<evidence type="ECO:0000256" key="5">
    <source>
        <dbReference type="ARBA" id="ARBA00022448"/>
    </source>
</evidence>
<evidence type="ECO:0000256" key="3">
    <source>
        <dbReference type="ARBA" id="ARBA00004637"/>
    </source>
</evidence>
<dbReference type="PANTHER" id="PTHR21268">
    <property type="entry name" value="NADH DEHYDROGENASE [UBIQUINONE] IRON-SULFUR PROTEIN 5"/>
    <property type="match status" value="1"/>
</dbReference>
<gene>
    <name evidence="13" type="ORF">BINO364_LOCUS365</name>
</gene>
<dbReference type="Pfam" id="PF10200">
    <property type="entry name" value="Ndufs5"/>
    <property type="match status" value="1"/>
</dbReference>
<keyword evidence="7" id="KW-0999">Mitochondrion inner membrane</keyword>
<evidence type="ECO:0000256" key="9">
    <source>
        <dbReference type="ARBA" id="ARBA00023128"/>
    </source>
</evidence>
<evidence type="ECO:0000256" key="12">
    <source>
        <dbReference type="PIRSR" id="PIRSR619342-50"/>
    </source>
</evidence>
<keyword evidence="5" id="KW-0813">Transport</keyword>
<evidence type="ECO:0000256" key="1">
    <source>
        <dbReference type="ARBA" id="ARBA00003195"/>
    </source>
</evidence>
<evidence type="ECO:0000256" key="8">
    <source>
        <dbReference type="ARBA" id="ARBA00022982"/>
    </source>
</evidence>
<dbReference type="OrthoDB" id="9992197at2759"/>
<protein>
    <recommendedName>
        <fullName evidence="15">NADH dehydrogenase [ubiquinone] iron-sulfur protein 5</fullName>
    </recommendedName>
</protein>
<comment type="subcellular location">
    <subcellularLocation>
        <location evidence="3">Mitochondrion inner membrane</location>
        <topology evidence="3">Peripheral membrane protein</topology>
    </subcellularLocation>
    <subcellularLocation>
        <location evidence="2">Mitochondrion intermembrane space</location>
    </subcellularLocation>
</comment>
<keyword evidence="11 12" id="KW-1015">Disulfide bond</keyword>
<dbReference type="PANTHER" id="PTHR21268:SF2">
    <property type="entry name" value="NADH DEHYDROGENASE [UBIQUINONE] IRON-SULFUR PROTEIN 5"/>
    <property type="match status" value="1"/>
</dbReference>
<name>A0A8J9UZL0_9NEOP</name>
<dbReference type="InterPro" id="IPR009069">
    <property type="entry name" value="Cys_alpha_HP_mot_SF"/>
</dbReference>
<evidence type="ECO:0000313" key="14">
    <source>
        <dbReference type="Proteomes" id="UP000838878"/>
    </source>
</evidence>
<dbReference type="Proteomes" id="UP000838878">
    <property type="component" value="Chromosome 1"/>
</dbReference>
<dbReference type="PROSITE" id="PS51808">
    <property type="entry name" value="CHCH"/>
    <property type="match status" value="1"/>
</dbReference>
<feature type="disulfide bond" evidence="12">
    <location>
        <begin position="15"/>
        <end position="28"/>
    </location>
</feature>
<dbReference type="AlphaFoldDB" id="A0A8J9UZL0"/>
<evidence type="ECO:0000256" key="7">
    <source>
        <dbReference type="ARBA" id="ARBA00022792"/>
    </source>
</evidence>
<evidence type="ECO:0000256" key="11">
    <source>
        <dbReference type="ARBA" id="ARBA00023157"/>
    </source>
</evidence>
<comment type="function">
    <text evidence="1">Accessory subunit of the mitochondrial membrane respiratory chain NADH dehydrogenase (Complex I), that is believed not to be involved in catalysis. Complex I functions in the transfer of electrons from NADH to the respiratory chain. The immediate electron acceptor for the enzyme is believed to be ubiquinone.</text>
</comment>
<keyword evidence="9" id="KW-0496">Mitochondrion</keyword>
<reference evidence="13" key="1">
    <citation type="submission" date="2021-12" db="EMBL/GenBank/DDBJ databases">
        <authorList>
            <person name="Martin H S."/>
        </authorList>
    </citation>
    <scope>NUCLEOTIDE SEQUENCE</scope>
</reference>
<evidence type="ECO:0000256" key="2">
    <source>
        <dbReference type="ARBA" id="ARBA00004569"/>
    </source>
</evidence>
<evidence type="ECO:0008006" key="15">
    <source>
        <dbReference type="Google" id="ProtNLM"/>
    </source>
</evidence>
<accession>A0A8J9UZL0</accession>
<feature type="disulfide bond" evidence="12">
    <location>
        <begin position="5"/>
        <end position="38"/>
    </location>
</feature>
<feature type="non-terminal residue" evidence="13">
    <location>
        <position position="78"/>
    </location>
</feature>
<evidence type="ECO:0000256" key="6">
    <source>
        <dbReference type="ARBA" id="ARBA00022660"/>
    </source>
</evidence>
<organism evidence="13 14">
    <name type="scientific">Brenthis ino</name>
    <name type="common">lesser marbled fritillary</name>
    <dbReference type="NCBI Taxonomy" id="405034"/>
    <lineage>
        <taxon>Eukaryota</taxon>
        <taxon>Metazoa</taxon>
        <taxon>Ecdysozoa</taxon>
        <taxon>Arthropoda</taxon>
        <taxon>Hexapoda</taxon>
        <taxon>Insecta</taxon>
        <taxon>Pterygota</taxon>
        <taxon>Neoptera</taxon>
        <taxon>Endopterygota</taxon>
        <taxon>Lepidoptera</taxon>
        <taxon>Glossata</taxon>
        <taxon>Ditrysia</taxon>
        <taxon>Papilionoidea</taxon>
        <taxon>Nymphalidae</taxon>
        <taxon>Heliconiinae</taxon>
        <taxon>Argynnini</taxon>
        <taxon>Brenthis</taxon>
    </lineage>
</organism>
<dbReference type="GO" id="GO:0005758">
    <property type="term" value="C:mitochondrial intermembrane space"/>
    <property type="evidence" value="ECO:0007669"/>
    <property type="project" value="UniProtKB-SubCell"/>
</dbReference>